<dbReference type="Proteomes" id="UP001281147">
    <property type="component" value="Unassembled WGS sequence"/>
</dbReference>
<organism evidence="1 2">
    <name type="scientific">Vermiconidia calcicola</name>
    <dbReference type="NCBI Taxonomy" id="1690605"/>
    <lineage>
        <taxon>Eukaryota</taxon>
        <taxon>Fungi</taxon>
        <taxon>Dikarya</taxon>
        <taxon>Ascomycota</taxon>
        <taxon>Pezizomycotina</taxon>
        <taxon>Dothideomycetes</taxon>
        <taxon>Dothideomycetidae</taxon>
        <taxon>Mycosphaerellales</taxon>
        <taxon>Extremaceae</taxon>
        <taxon>Vermiconidia</taxon>
    </lineage>
</organism>
<name>A0ACC3NLX3_9PEZI</name>
<proteinExistence type="predicted"/>
<accession>A0ACC3NLX3</accession>
<reference evidence="1" key="1">
    <citation type="submission" date="2023-07" db="EMBL/GenBank/DDBJ databases">
        <title>Black Yeasts Isolated from many extreme environments.</title>
        <authorList>
            <person name="Coleine C."/>
            <person name="Stajich J.E."/>
            <person name="Selbmann L."/>
        </authorList>
    </citation>
    <scope>NUCLEOTIDE SEQUENCE</scope>
    <source>
        <strain evidence="1">CCFEE 5714</strain>
    </source>
</reference>
<evidence type="ECO:0000313" key="2">
    <source>
        <dbReference type="Proteomes" id="UP001281147"/>
    </source>
</evidence>
<sequence>MDDFNSSDIEFEPAAPKLNANAGKASIQRIIEDAASDRLTSKKRVKQLTFGHGAQFTRYKQSLWVKRFEAFREHALKQDLDRPFAMDDVIRFLDSVLKSGKLKLQRGKPGPNDDLVWDACHVLLKYGEFRWSVEDGFTITSHHRAHLETFVDDAVRRGQLIRGHWRKRTWIGFVTLSRMIRAYLAHAIDQGTLSWDQTIHRCLSIVLVSALGCRSGDVVRSQHYKGTEYMQYRHVELWLADLDGDQLPTLANVRASFTIEYEKGHKDRMNEEHVKYLQPLLDPDCHHVCPIALLLTHTLRHGLVEGGVTLQEVLSHAARRADRQIVWTHPDRPIIPSFDKGGWKLELDTPANPGQLLSTIKQMGLVAGILDRVYVHALRNGAARDEAHVPGAFGTTHAFASDDVRKSLGHSMTSGNKGLTDRYVGESSADVYSARAAAKIVHMREPAIAAQGVNVQAIVKRPIEAAELEAFADAPGSSTTLGTKQRAVRDGRRSKLRETVPKESRPSRKQAARPDEPSPLPPQKKQAASTRMPLVDLPVNVPRPRPDEEADVESPEELADVDPSNVDPALEDDDALAEAEVQPAQLDNLCRIVFPREDANALDVPDTPAEGTGPSMDAAIGSITEPNQDEAMRLVLGDSQESVVGPAGSSEDSAMRFVDLYSQYNVVRNQMLAKRWQRNDPTVSGSFEETIGPFSTRGNSRNDPTPYAYRCRATEGCSHTTRFHHEHLAHELLCDPERNRTKQLGADILEQVGTGALDDSKRKCPYAGCEWVSLNEDETVAAERLKHHITRVHKFTPKPCEHGCSPETIYDTASQYGHHIQKEHSSRFPTSCRYPDCTDPRQFQPKTLTKHLIEDHGVDKQEVTSYYPPTEQKGWVPQRCIIAGCTDERTFNRPISLSRHLVAQHSMTKEDADPYVKEHATYESKVRKPRKANAPSVRQAKKRSLEPTEEASASKVSKKAMGPE</sequence>
<evidence type="ECO:0000313" key="1">
    <source>
        <dbReference type="EMBL" id="KAK3718658.1"/>
    </source>
</evidence>
<comment type="caution">
    <text evidence="1">The sequence shown here is derived from an EMBL/GenBank/DDBJ whole genome shotgun (WGS) entry which is preliminary data.</text>
</comment>
<keyword evidence="2" id="KW-1185">Reference proteome</keyword>
<protein>
    <submittedName>
        <fullName evidence="1">Uncharacterized protein</fullName>
    </submittedName>
</protein>
<gene>
    <name evidence="1" type="ORF">LTR37_004875</name>
</gene>
<dbReference type="EMBL" id="JAUTXU010000030">
    <property type="protein sequence ID" value="KAK3718658.1"/>
    <property type="molecule type" value="Genomic_DNA"/>
</dbReference>